<dbReference type="Pfam" id="PF13975">
    <property type="entry name" value="gag-asp_proteas"/>
    <property type="match status" value="1"/>
</dbReference>
<dbReference type="EMBL" id="CAJNOO010000086">
    <property type="protein sequence ID" value="CAF0793934.1"/>
    <property type="molecule type" value="Genomic_DNA"/>
</dbReference>
<dbReference type="Proteomes" id="UP000663823">
    <property type="component" value="Unassembled WGS sequence"/>
</dbReference>
<dbReference type="Pfam" id="PF00078">
    <property type="entry name" value="RVT_1"/>
    <property type="match status" value="1"/>
</dbReference>
<evidence type="ECO:0000256" key="3">
    <source>
        <dbReference type="ARBA" id="ARBA00022695"/>
    </source>
</evidence>
<protein>
    <recommendedName>
        <fullName evidence="1">RNA-directed DNA polymerase</fullName>
        <ecNumber evidence="1">2.7.7.49</ecNumber>
    </recommendedName>
</protein>
<evidence type="ECO:0000313" key="13">
    <source>
        <dbReference type="Proteomes" id="UP000663882"/>
    </source>
</evidence>
<keyword evidence="5" id="KW-0255">Endonuclease</keyword>
<dbReference type="InterPro" id="IPR050951">
    <property type="entry name" value="Retrovirus_Pol_polyprotein"/>
</dbReference>
<dbReference type="GO" id="GO:0006508">
    <property type="term" value="P:proteolysis"/>
    <property type="evidence" value="ECO:0007669"/>
    <property type="project" value="InterPro"/>
</dbReference>
<dbReference type="Proteomes" id="UP000663882">
    <property type="component" value="Unassembled WGS sequence"/>
</dbReference>
<evidence type="ECO:0000256" key="1">
    <source>
        <dbReference type="ARBA" id="ARBA00012493"/>
    </source>
</evidence>
<dbReference type="Gene3D" id="3.30.420.10">
    <property type="entry name" value="Ribonuclease H-like superfamily/Ribonuclease H"/>
    <property type="match status" value="1"/>
</dbReference>
<dbReference type="EC" id="2.7.7.49" evidence="1"/>
<dbReference type="InterPro" id="IPR021109">
    <property type="entry name" value="Peptidase_aspartic_dom_sf"/>
</dbReference>
<feature type="domain" description="Reverse transcriptase" evidence="9">
    <location>
        <begin position="904"/>
        <end position="1083"/>
    </location>
</feature>
<dbReference type="SUPFAM" id="SSF56672">
    <property type="entry name" value="DNA/RNA polymerases"/>
    <property type="match status" value="1"/>
</dbReference>
<comment type="caution">
    <text evidence="11">The sequence shown here is derived from an EMBL/GenBank/DDBJ whole genome shotgun (WGS) entry which is preliminary data.</text>
</comment>
<dbReference type="PANTHER" id="PTHR37984">
    <property type="entry name" value="PROTEIN CBG26694"/>
    <property type="match status" value="1"/>
</dbReference>
<dbReference type="CDD" id="cd01647">
    <property type="entry name" value="RT_LTR"/>
    <property type="match status" value="1"/>
</dbReference>
<dbReference type="GO" id="GO:0003676">
    <property type="term" value="F:nucleic acid binding"/>
    <property type="evidence" value="ECO:0007669"/>
    <property type="project" value="InterPro"/>
</dbReference>
<dbReference type="Gene3D" id="2.40.70.10">
    <property type="entry name" value="Acid Proteases"/>
    <property type="match status" value="1"/>
</dbReference>
<gene>
    <name evidence="12" type="ORF">OTI717_LOCUS5425</name>
    <name evidence="11" type="ORF">RFH988_LOCUS3568</name>
</gene>
<evidence type="ECO:0000259" key="10">
    <source>
        <dbReference type="PROSITE" id="PS50994"/>
    </source>
</evidence>
<organism evidence="11 13">
    <name type="scientific">Rotaria sordida</name>
    <dbReference type="NCBI Taxonomy" id="392033"/>
    <lineage>
        <taxon>Eukaryota</taxon>
        <taxon>Metazoa</taxon>
        <taxon>Spiralia</taxon>
        <taxon>Gnathifera</taxon>
        <taxon>Rotifera</taxon>
        <taxon>Eurotatoria</taxon>
        <taxon>Bdelloidea</taxon>
        <taxon>Philodinida</taxon>
        <taxon>Philodinidae</taxon>
        <taxon>Rotaria</taxon>
    </lineage>
</organism>
<dbReference type="InterPro" id="IPR001969">
    <property type="entry name" value="Aspartic_peptidase_AS"/>
</dbReference>
<evidence type="ECO:0000256" key="6">
    <source>
        <dbReference type="ARBA" id="ARBA00022801"/>
    </source>
</evidence>
<dbReference type="PROSITE" id="PS50994">
    <property type="entry name" value="INTEGRASE"/>
    <property type="match status" value="1"/>
</dbReference>
<evidence type="ECO:0000313" key="12">
    <source>
        <dbReference type="EMBL" id="CAF3573379.1"/>
    </source>
</evidence>
<evidence type="ECO:0000256" key="7">
    <source>
        <dbReference type="ARBA" id="ARBA00022918"/>
    </source>
</evidence>
<reference evidence="11" key="1">
    <citation type="submission" date="2021-02" db="EMBL/GenBank/DDBJ databases">
        <authorList>
            <person name="Nowell W R."/>
        </authorList>
    </citation>
    <scope>NUCLEOTIDE SEQUENCE</scope>
</reference>
<name>A0A813SB43_9BILA</name>
<dbReference type="InterPro" id="IPR036397">
    <property type="entry name" value="RNaseH_sf"/>
</dbReference>
<dbReference type="GO" id="GO:0015074">
    <property type="term" value="P:DNA integration"/>
    <property type="evidence" value="ECO:0007669"/>
    <property type="project" value="InterPro"/>
</dbReference>
<dbReference type="SUPFAM" id="SSF53098">
    <property type="entry name" value="Ribonuclease H-like"/>
    <property type="match status" value="1"/>
</dbReference>
<dbReference type="SUPFAM" id="SSF50630">
    <property type="entry name" value="Acid proteases"/>
    <property type="match status" value="1"/>
</dbReference>
<feature type="compositionally biased region" description="Low complexity" evidence="8">
    <location>
        <begin position="34"/>
        <end position="55"/>
    </location>
</feature>
<dbReference type="InterPro" id="IPR043128">
    <property type="entry name" value="Rev_trsase/Diguanyl_cyclase"/>
</dbReference>
<dbReference type="GO" id="GO:0004190">
    <property type="term" value="F:aspartic-type endopeptidase activity"/>
    <property type="evidence" value="ECO:0007669"/>
    <property type="project" value="InterPro"/>
</dbReference>
<dbReference type="Pfam" id="PF00665">
    <property type="entry name" value="rve"/>
    <property type="match status" value="1"/>
</dbReference>
<feature type="compositionally biased region" description="Low complexity" evidence="8">
    <location>
        <begin position="478"/>
        <end position="494"/>
    </location>
</feature>
<dbReference type="Pfam" id="PF03732">
    <property type="entry name" value="Retrotrans_gag"/>
    <property type="match status" value="1"/>
</dbReference>
<feature type="compositionally biased region" description="Polar residues" evidence="8">
    <location>
        <begin position="468"/>
        <end position="477"/>
    </location>
</feature>
<dbReference type="InterPro" id="IPR041373">
    <property type="entry name" value="RT_RNaseH"/>
</dbReference>
<sequence length="1803" mass="208344">MSNSQHYQTRSTTQINKTINELSSDLPPTRKMTSSHLDQSTTTTTDTFQQTNNSQEENPILKFQNPQYKEENVSFSEKTENSLLIPLLNRCSLSQSALFPEKSQSSIINQHHSVELSPSMYPTRKTLTSNDMKSTLCPASSSINTEEILRSSVSSMTSQGFDLPTNTSSIPQALQLNSNMEKKRISDELQYTSFNLLSPTTTLDQTYFLKLEVDRLTKELELMKLQQSQQQPNTVRVTHPDASYSVVQQPTTTTAQLPYSNMTMAPIHVIINTDPLQQMKDFVKPFNGNPNDDVTKWIESIVHYFDIAQISGDKETLYFQYAPAFLKEYAYKWWADQKHYIFSWSIFKQALITQFAEKNEYLIEQQFDQRKQQINEPVIKYYYDIIDLCKKYDPLMSDKQKIRKLTNGLKLSLYQEAIKETYSTSFDFLIKVQQLENIQKLIELRQNQTAQVSTITKSDDKLSLSSQVHSYQLSSRQSNNYPTKSTYYSSSTQNDYPYPTQQSFSPTSNQYSPYEHSEFNQNQQYPISQFSQSQHMYSQPHSYLHHQHHSSGKSNIYCYNCGQPEVPDGGSSESIINPSPLSFITVPVNGNRLQCLLDTGASNTFIHTSTLSHIRHNPIKRIKGKYTLADGNTTVDIDGEVEIYIQIGHIRTKITAFISKSLSTSCILGQDWMRKYAVDICQSSKLIIIYTARSSAIISMDDNMDKHNFNLKLANTIVLKPQHETIVRLKSPISSSSNIIFHPNRNIQYQKLIAIPNALLTIQNYETYITIANPTNKICRIPIHTNIGYFTVQPLDIRCYTINSCLDNNQRSSNDRQPEVAKHDSIEAIFDQLLDHIQDQHEKSEIHQLLIKYKKIFDTSTHSIAKISSPPMINTGLNLPIHSRVYRTDPIKQQHISTIINDMLKSGQIQKSYSSWSSPVILVKKKDGTYRFVIDYRQLNNITERDSYPLPRIEETLNRLNGNNYFSKLDLKTGYHQIPIHSSDKEKTTFVTYNGMFQFNVMPQGLKNAPSSFQRIMYELLVNTRWDFCLVYIDDVIIFSRTFDQHVTHLNEVFSVLYNANLQLNPQKCSLIQYEINYLGHTINQQGIRPLQDNVDAIIKLPTPTTPKQVHSFVQAANYYRDHIENFSKIAAPLYPYTKKNAIWKGWTPQMENAFNDLKRRLTTPPVFLNFPDDISPLVLSTDASGYGMGGVLRQITPEGSKVIKYVSKKFNIAQKKYSTTERECLALVWCICKLKEYIWGRPIQIETDHCPLCSFNKKKFQNSRIERWQLQLSEYDITTITYKRGRCNCDADLISRFPYDEADIDDAEHPRCVRNYTQPSANHIAAMQINVITRTRAKQLSAKLPVPSSFKSSSSNIMTRSKTKKVNILPISETTPIPVSSTTTTVLHSPSLIDFSIDRIRNDQMNDIDIQTRIQKINDDSRKYLNDVVDQQLLYKLVTRNGHTKIKLPWIPISMIPDILSAYHDHPLSGHLGVNRTYHKIKDKFYWFQMLNSVKQYIRSCTQCAQFNVQRRKKPGLLQKEPPPEGVFELMQMDFWKAPIQSSDGNQYVLIITDRLSKYVFARALSSENAKAAAEMLFEDIILKHGAIRCIQSDQGSHFRNELLSAITQLTGCKQIFSIPYHPMSNGQVERFNSTFCDQLKKYYHDNINDWDIYLQSIVWAYNSSIHSITGFIPYELAFNRRLISPFEFPSSKITMLKPNDYWEKANKFKQVAIHAAQVNIEQQQQLSKLRYDKGRTHPTYTLDDMVWIKVLSGRSKLDPRYHGPFRIIKRITDVKYIVEHAQDHYQKEEHVNNFIPFYERI</sequence>
<keyword evidence="2" id="KW-0808">Transferase</keyword>
<keyword evidence="4" id="KW-0540">Nuclease</keyword>
<dbReference type="InterPro" id="IPR005162">
    <property type="entry name" value="Retrotrans_gag_dom"/>
</dbReference>
<keyword evidence="6" id="KW-0378">Hydrolase</keyword>
<dbReference type="GO" id="GO:0004519">
    <property type="term" value="F:endonuclease activity"/>
    <property type="evidence" value="ECO:0007669"/>
    <property type="project" value="UniProtKB-KW"/>
</dbReference>
<feature type="region of interest" description="Disordered" evidence="8">
    <location>
        <begin position="468"/>
        <end position="514"/>
    </location>
</feature>
<dbReference type="Gene3D" id="1.10.340.70">
    <property type="match status" value="1"/>
</dbReference>
<dbReference type="InterPro" id="IPR041588">
    <property type="entry name" value="Integrase_H2C2"/>
</dbReference>
<dbReference type="InterPro" id="IPR000477">
    <property type="entry name" value="RT_dom"/>
</dbReference>
<feature type="domain" description="Integrase catalytic" evidence="10">
    <location>
        <begin position="1520"/>
        <end position="1683"/>
    </location>
</feature>
<dbReference type="InterPro" id="IPR012337">
    <property type="entry name" value="RNaseH-like_sf"/>
</dbReference>
<dbReference type="FunFam" id="3.10.20.370:FF:000001">
    <property type="entry name" value="Retrovirus-related Pol polyprotein from transposon 17.6-like protein"/>
    <property type="match status" value="1"/>
</dbReference>
<evidence type="ECO:0000313" key="11">
    <source>
        <dbReference type="EMBL" id="CAF0793934.1"/>
    </source>
</evidence>
<evidence type="ECO:0000259" key="9">
    <source>
        <dbReference type="PROSITE" id="PS50878"/>
    </source>
</evidence>
<dbReference type="PANTHER" id="PTHR37984:SF5">
    <property type="entry name" value="PROTEIN NYNRIN-LIKE"/>
    <property type="match status" value="1"/>
</dbReference>
<dbReference type="GO" id="GO:0003964">
    <property type="term" value="F:RNA-directed DNA polymerase activity"/>
    <property type="evidence" value="ECO:0007669"/>
    <property type="project" value="UniProtKB-KW"/>
</dbReference>
<dbReference type="CDD" id="cd00303">
    <property type="entry name" value="retropepsin_like"/>
    <property type="match status" value="1"/>
</dbReference>
<feature type="region of interest" description="Disordered" evidence="8">
    <location>
        <begin position="20"/>
        <end position="59"/>
    </location>
</feature>
<dbReference type="FunFam" id="1.10.340.70:FF:000001">
    <property type="entry name" value="Retrovirus-related Pol polyprotein from transposon gypsy-like Protein"/>
    <property type="match status" value="1"/>
</dbReference>
<dbReference type="Gene3D" id="3.10.10.10">
    <property type="entry name" value="HIV Type 1 Reverse Transcriptase, subunit A, domain 1"/>
    <property type="match status" value="1"/>
</dbReference>
<proteinExistence type="predicted"/>
<dbReference type="Gene3D" id="3.10.20.370">
    <property type="match status" value="1"/>
</dbReference>
<dbReference type="CDD" id="cd09274">
    <property type="entry name" value="RNase_HI_RT_Ty3"/>
    <property type="match status" value="1"/>
</dbReference>
<feature type="compositionally biased region" description="Polar residues" evidence="8">
    <location>
        <begin position="499"/>
        <end position="512"/>
    </location>
</feature>
<accession>A0A813SB43</accession>
<keyword evidence="7" id="KW-0695">RNA-directed DNA polymerase</keyword>
<dbReference type="Pfam" id="PF17921">
    <property type="entry name" value="Integrase_H2C2"/>
    <property type="match status" value="1"/>
</dbReference>
<dbReference type="InterPro" id="IPR043502">
    <property type="entry name" value="DNA/RNA_pol_sf"/>
</dbReference>
<dbReference type="PROSITE" id="PS00141">
    <property type="entry name" value="ASP_PROTEASE"/>
    <property type="match status" value="1"/>
</dbReference>
<keyword evidence="3" id="KW-0548">Nucleotidyltransferase</keyword>
<evidence type="ECO:0000256" key="2">
    <source>
        <dbReference type="ARBA" id="ARBA00022679"/>
    </source>
</evidence>
<dbReference type="Gene3D" id="3.30.70.270">
    <property type="match status" value="2"/>
</dbReference>
<dbReference type="PROSITE" id="PS50878">
    <property type="entry name" value="RT_POL"/>
    <property type="match status" value="1"/>
</dbReference>
<evidence type="ECO:0000256" key="8">
    <source>
        <dbReference type="SAM" id="MobiDB-lite"/>
    </source>
</evidence>
<dbReference type="FunFam" id="3.30.70.270:FF:000020">
    <property type="entry name" value="Transposon Tf2-6 polyprotein-like Protein"/>
    <property type="match status" value="1"/>
</dbReference>
<evidence type="ECO:0000256" key="4">
    <source>
        <dbReference type="ARBA" id="ARBA00022722"/>
    </source>
</evidence>
<dbReference type="Pfam" id="PF17917">
    <property type="entry name" value="RT_RNaseH"/>
    <property type="match status" value="1"/>
</dbReference>
<dbReference type="InterPro" id="IPR001584">
    <property type="entry name" value="Integrase_cat-core"/>
</dbReference>
<evidence type="ECO:0000256" key="5">
    <source>
        <dbReference type="ARBA" id="ARBA00022759"/>
    </source>
</evidence>
<dbReference type="OrthoDB" id="425619at2759"/>
<dbReference type="EMBL" id="CAJOAX010000353">
    <property type="protein sequence ID" value="CAF3573379.1"/>
    <property type="molecule type" value="Genomic_DNA"/>
</dbReference>